<accession>A0ACC3C9L8</accession>
<gene>
    <name evidence="1" type="ORF">I4F81_009327</name>
</gene>
<evidence type="ECO:0000313" key="1">
    <source>
        <dbReference type="EMBL" id="KAK1866815.1"/>
    </source>
</evidence>
<sequence length="266" mass="27455">MLPVFHIALGTAPVAAGRPAGAVSFEGGRGEVARRVRQRPSTGPNLCSATAASSCPAQPVAAAAVPSRRPLSSSHRRRPRTQGMVGGRGGGGREPPPPPEPNRSPKQATRRYRTTKKKAAPCVTVVGGDGQPDEPWLPPCPPPSYKNPIVRLYATSSPHPSRSAVHTPLLFRTRYRFLGGCPAKTASRSTLRPPPPPPPPPLPSARGGGNTRSGSPVPCATSAAASAGGRAHEGIRLARRAATASSAESSSDVASSLRSADSSYEV</sequence>
<dbReference type="EMBL" id="CM020619">
    <property type="protein sequence ID" value="KAK1866815.1"/>
    <property type="molecule type" value="Genomic_DNA"/>
</dbReference>
<name>A0ACC3C9L8_PYRYE</name>
<comment type="caution">
    <text evidence="1">The sequence shown here is derived from an EMBL/GenBank/DDBJ whole genome shotgun (WGS) entry which is preliminary data.</text>
</comment>
<dbReference type="Proteomes" id="UP000798662">
    <property type="component" value="Chromosome 2"/>
</dbReference>
<evidence type="ECO:0000313" key="2">
    <source>
        <dbReference type="Proteomes" id="UP000798662"/>
    </source>
</evidence>
<proteinExistence type="predicted"/>
<protein>
    <submittedName>
        <fullName evidence="1">Uncharacterized protein</fullName>
    </submittedName>
</protein>
<reference evidence="1" key="1">
    <citation type="submission" date="2019-11" db="EMBL/GenBank/DDBJ databases">
        <title>Nori genome reveals adaptations in red seaweeds to the harsh intertidal environment.</title>
        <authorList>
            <person name="Wang D."/>
            <person name="Mao Y."/>
        </authorList>
    </citation>
    <scope>NUCLEOTIDE SEQUENCE</scope>
    <source>
        <tissue evidence="1">Gametophyte</tissue>
    </source>
</reference>
<keyword evidence="2" id="KW-1185">Reference proteome</keyword>
<organism evidence="1 2">
    <name type="scientific">Pyropia yezoensis</name>
    <name type="common">Susabi-nori</name>
    <name type="synonym">Porphyra yezoensis</name>
    <dbReference type="NCBI Taxonomy" id="2788"/>
    <lineage>
        <taxon>Eukaryota</taxon>
        <taxon>Rhodophyta</taxon>
        <taxon>Bangiophyceae</taxon>
        <taxon>Bangiales</taxon>
        <taxon>Bangiaceae</taxon>
        <taxon>Pyropia</taxon>
    </lineage>
</organism>